<comment type="caution">
    <text evidence="7">The sequence shown here is derived from an EMBL/GenBank/DDBJ whole genome shotgun (WGS) entry which is preliminary data.</text>
</comment>
<dbReference type="Gene3D" id="3.40.50.300">
    <property type="entry name" value="P-loop containing nucleotide triphosphate hydrolases"/>
    <property type="match status" value="1"/>
</dbReference>
<dbReference type="OrthoDB" id="27435at2759"/>
<feature type="region of interest" description="Disordered" evidence="5">
    <location>
        <begin position="60"/>
        <end position="169"/>
    </location>
</feature>
<dbReference type="FunFam" id="3.40.50.300:FF:000365">
    <property type="entry name" value="Ribosome biogenesis ATPase RIX7"/>
    <property type="match status" value="1"/>
</dbReference>
<dbReference type="PANTHER" id="PTHR23077:SF171">
    <property type="entry name" value="NUCLEAR VALOSIN-CONTAINING PROTEIN-LIKE"/>
    <property type="match status" value="1"/>
</dbReference>
<dbReference type="SMART" id="SM00382">
    <property type="entry name" value="AAA"/>
    <property type="match status" value="1"/>
</dbReference>
<feature type="compositionally biased region" description="Acidic residues" evidence="5">
    <location>
        <begin position="75"/>
        <end position="89"/>
    </location>
</feature>
<evidence type="ECO:0000313" key="8">
    <source>
        <dbReference type="Proteomes" id="UP001138500"/>
    </source>
</evidence>
<dbReference type="InterPro" id="IPR003959">
    <property type="entry name" value="ATPase_AAA_core"/>
</dbReference>
<proteinExistence type="inferred from homology"/>
<dbReference type="AlphaFoldDB" id="A0A9W7VXS0"/>
<name>A0A9W7VXS0_9PEZI</name>
<dbReference type="PANTHER" id="PTHR23077">
    <property type="entry name" value="AAA-FAMILY ATPASE"/>
    <property type="match status" value="1"/>
</dbReference>
<dbReference type="SUPFAM" id="SSF52540">
    <property type="entry name" value="P-loop containing nucleoside triphosphate hydrolases"/>
    <property type="match status" value="1"/>
</dbReference>
<feature type="compositionally biased region" description="Basic and acidic residues" evidence="5">
    <location>
        <begin position="64"/>
        <end position="74"/>
    </location>
</feature>
<dbReference type="InterPro" id="IPR027417">
    <property type="entry name" value="P-loop_NTPase"/>
</dbReference>
<keyword evidence="8" id="KW-1185">Reference proteome</keyword>
<dbReference type="InterPro" id="IPR003960">
    <property type="entry name" value="ATPase_AAA_CS"/>
</dbReference>
<evidence type="ECO:0000256" key="1">
    <source>
        <dbReference type="ARBA" id="ARBA00006914"/>
    </source>
</evidence>
<feature type="region of interest" description="Disordered" evidence="5">
    <location>
        <begin position="376"/>
        <end position="397"/>
    </location>
</feature>
<comment type="similarity">
    <text evidence="1 4">Belongs to the AAA ATPase family.</text>
</comment>
<sequence length="456" mass="49909">MRLSGALDNDVLVVTRKLLAEGVPAEPEALWTALHRSNSSLKRRPKRVLLSTLERVLDFLGLPDRPDGDLVPDRPDDDDDDDDDDSEAEMDYKTQDSAPVQAMNRSLRANLAPTPTPGPPPGSSAEDLPADERRRRQQQRMANGEPLPKRAKTMDQSGPAPPPPTDVSLSDLGGIDPIIDQLSNLLIRPLLCPHVYARMHVALPKGILLHGPPGCGKTLIARAFAASLALPFVEILGPSIVSGMSGESEKGVRDRFEEAKRNAPCLLFLDEIDAIAPKRETSQSGMEKRIVTQLLVSMDELDRDPSRPVIVLATTNRPDSLDPALRRGGRFDTEINIPVPNEHVRERILRAQTRHTPVADDVDFPELAKRTAGSFFERLERPGPDPGDPAPPTTAAQRAERRIVDLRTHDLAALDYDPISMAAFAATLPTIVPSSKREGFATIPDVSWDDIGALQR</sequence>
<keyword evidence="3 4" id="KW-0067">ATP-binding</keyword>
<reference evidence="7 8" key="1">
    <citation type="journal article" date="2018" name="IMA Fungus">
        <title>IMA Genome-F 10: Nine draft genome sequences of Claviceps purpurea s.lat., including C. arundinis, C. humidiphila, and C. cf. spartinae, pseudomolecules for the pitch canker pathogen Fusarium circinatum, draft genome of Davidsoniella eucalypti, Grosmannia galeiformis, Quambalaria eucalypti, and Teratosphaeria destructans.</title>
        <authorList>
            <person name="Wingfield B.D."/>
            <person name="Liu M."/>
            <person name="Nguyen H.D."/>
            <person name="Lane F.A."/>
            <person name="Morgan S.W."/>
            <person name="De Vos L."/>
            <person name="Wilken P.M."/>
            <person name="Duong T.A."/>
            <person name="Aylward J."/>
            <person name="Coetzee M.P."/>
            <person name="Dadej K."/>
            <person name="De Beer Z.W."/>
            <person name="Findlay W."/>
            <person name="Havenga M."/>
            <person name="Kolarik M."/>
            <person name="Menzies J.G."/>
            <person name="Naidoo K."/>
            <person name="Pochopski O."/>
            <person name="Shoukouhi P."/>
            <person name="Santana Q.C."/>
            <person name="Seifert K.A."/>
            <person name="Soal N."/>
            <person name="Steenkamp E.T."/>
            <person name="Tatham C.T."/>
            <person name="van der Nest M.A."/>
            <person name="Wingfield M.J."/>
        </authorList>
    </citation>
    <scope>NUCLEOTIDE SEQUENCE [LARGE SCALE GENOMIC DNA]</scope>
    <source>
        <strain evidence="7">CMW44962</strain>
    </source>
</reference>
<dbReference type="GO" id="GO:0005524">
    <property type="term" value="F:ATP binding"/>
    <property type="evidence" value="ECO:0007669"/>
    <property type="project" value="UniProtKB-KW"/>
</dbReference>
<dbReference type="InterPro" id="IPR003593">
    <property type="entry name" value="AAA+_ATPase"/>
</dbReference>
<feature type="domain" description="AAA+ ATPase" evidence="6">
    <location>
        <begin position="203"/>
        <end position="341"/>
    </location>
</feature>
<organism evidence="7 8">
    <name type="scientific">Teratosphaeria destructans</name>
    <dbReference type="NCBI Taxonomy" id="418781"/>
    <lineage>
        <taxon>Eukaryota</taxon>
        <taxon>Fungi</taxon>
        <taxon>Dikarya</taxon>
        <taxon>Ascomycota</taxon>
        <taxon>Pezizomycotina</taxon>
        <taxon>Dothideomycetes</taxon>
        <taxon>Dothideomycetidae</taxon>
        <taxon>Mycosphaerellales</taxon>
        <taxon>Teratosphaeriaceae</taxon>
        <taxon>Teratosphaeria</taxon>
    </lineage>
</organism>
<evidence type="ECO:0000313" key="7">
    <source>
        <dbReference type="EMBL" id="KAH9809596.1"/>
    </source>
</evidence>
<dbReference type="GO" id="GO:0016887">
    <property type="term" value="F:ATP hydrolysis activity"/>
    <property type="evidence" value="ECO:0007669"/>
    <property type="project" value="InterPro"/>
</dbReference>
<protein>
    <submittedName>
        <fullName evidence="7">AAA domain-containing protein</fullName>
    </submittedName>
</protein>
<feature type="non-terminal residue" evidence="7">
    <location>
        <position position="456"/>
    </location>
</feature>
<evidence type="ECO:0000256" key="2">
    <source>
        <dbReference type="ARBA" id="ARBA00022741"/>
    </source>
</evidence>
<dbReference type="Gene3D" id="1.10.8.60">
    <property type="match status" value="1"/>
</dbReference>
<dbReference type="Proteomes" id="UP001138500">
    <property type="component" value="Unassembled WGS sequence"/>
</dbReference>
<reference evidence="7 8" key="2">
    <citation type="journal article" date="2021" name="Curr. Genet.">
        <title>Genetic response to nitrogen starvation in the aggressive Eucalyptus foliar pathogen Teratosphaeria destructans.</title>
        <authorList>
            <person name="Havenga M."/>
            <person name="Wingfield B.D."/>
            <person name="Wingfield M.J."/>
            <person name="Dreyer L.L."/>
            <person name="Roets F."/>
            <person name="Aylward J."/>
        </authorList>
    </citation>
    <scope>NUCLEOTIDE SEQUENCE [LARGE SCALE GENOMIC DNA]</scope>
    <source>
        <strain evidence="7">CMW44962</strain>
    </source>
</reference>
<dbReference type="InterPro" id="IPR050168">
    <property type="entry name" value="AAA_ATPase_domain"/>
</dbReference>
<evidence type="ECO:0000259" key="6">
    <source>
        <dbReference type="SMART" id="SM00382"/>
    </source>
</evidence>
<gene>
    <name evidence="7" type="ORF">Tdes44962_MAKER10432</name>
</gene>
<dbReference type="Pfam" id="PF00004">
    <property type="entry name" value="AAA"/>
    <property type="match status" value="1"/>
</dbReference>
<accession>A0A9W7VXS0</accession>
<evidence type="ECO:0000256" key="4">
    <source>
        <dbReference type="RuleBase" id="RU003651"/>
    </source>
</evidence>
<keyword evidence="2 4" id="KW-0547">Nucleotide-binding</keyword>
<evidence type="ECO:0000256" key="3">
    <source>
        <dbReference type="ARBA" id="ARBA00022840"/>
    </source>
</evidence>
<evidence type="ECO:0000256" key="5">
    <source>
        <dbReference type="SAM" id="MobiDB-lite"/>
    </source>
</evidence>
<dbReference type="PROSITE" id="PS00674">
    <property type="entry name" value="AAA"/>
    <property type="match status" value="1"/>
</dbReference>
<dbReference type="EMBL" id="RIBY02002547">
    <property type="protein sequence ID" value="KAH9809596.1"/>
    <property type="molecule type" value="Genomic_DNA"/>
</dbReference>